<evidence type="ECO:0000313" key="1">
    <source>
        <dbReference type="EMBL" id="GMR44601.1"/>
    </source>
</evidence>
<evidence type="ECO:0000313" key="2">
    <source>
        <dbReference type="Proteomes" id="UP001328107"/>
    </source>
</evidence>
<protein>
    <submittedName>
        <fullName evidence="1">Uncharacterized protein</fullName>
    </submittedName>
</protein>
<dbReference type="EMBL" id="BTRK01000004">
    <property type="protein sequence ID" value="GMR44601.1"/>
    <property type="molecule type" value="Genomic_DNA"/>
</dbReference>
<accession>A0AAN5CHN6</accession>
<comment type="caution">
    <text evidence="1">The sequence shown here is derived from an EMBL/GenBank/DDBJ whole genome shotgun (WGS) entry which is preliminary data.</text>
</comment>
<dbReference type="AlphaFoldDB" id="A0AAN5CHN6"/>
<reference evidence="2" key="1">
    <citation type="submission" date="2022-10" db="EMBL/GenBank/DDBJ databases">
        <title>Genome assembly of Pristionchus species.</title>
        <authorList>
            <person name="Yoshida K."/>
            <person name="Sommer R.J."/>
        </authorList>
    </citation>
    <scope>NUCLEOTIDE SEQUENCE [LARGE SCALE GENOMIC DNA]</scope>
    <source>
        <strain evidence="2">RS5460</strain>
    </source>
</reference>
<proteinExistence type="predicted"/>
<name>A0AAN5CHN6_9BILA</name>
<keyword evidence="2" id="KW-1185">Reference proteome</keyword>
<gene>
    <name evidence="1" type="ORF">PMAYCL1PPCAC_14796</name>
</gene>
<organism evidence="1 2">
    <name type="scientific">Pristionchus mayeri</name>
    <dbReference type="NCBI Taxonomy" id="1317129"/>
    <lineage>
        <taxon>Eukaryota</taxon>
        <taxon>Metazoa</taxon>
        <taxon>Ecdysozoa</taxon>
        <taxon>Nematoda</taxon>
        <taxon>Chromadorea</taxon>
        <taxon>Rhabditida</taxon>
        <taxon>Rhabditina</taxon>
        <taxon>Diplogasteromorpha</taxon>
        <taxon>Diplogasteroidea</taxon>
        <taxon>Neodiplogasteridae</taxon>
        <taxon>Pristionchus</taxon>
    </lineage>
</organism>
<sequence>MDQMEESASQAENSEDRSTLFRFLAMTYDETVALRHKDPAGFTPFFQAAHALYTRDSESLDEANWSDEDRASVYKEGNCLRYIFWYHTTYVLEQIERREMDRAQVADLLRAMQHIRIDLVPTILNIFDANNTALSPLIEDLLRFEVLLAEKYFEMRADSGASHSNDNYMTTVEDYGTSLEFMKEEYLLKD</sequence>
<dbReference type="Proteomes" id="UP001328107">
    <property type="component" value="Unassembled WGS sequence"/>
</dbReference>